<dbReference type="EMBL" id="MBFS01000399">
    <property type="protein sequence ID" value="PVV02589.1"/>
    <property type="molecule type" value="Genomic_DNA"/>
</dbReference>
<keyword evidence="2" id="KW-1185">Reference proteome</keyword>
<sequence length="90" mass="10390">MILTYPVLSCPVPECLFFFCLEHFFPSDSLSLLPKKNVHTINLPWTIQSIRSGNRENRPAFSPEGHRFFIEEMPAKPQRFGITKITIVVL</sequence>
<accession>A0A2T9ZDC4</accession>
<comment type="caution">
    <text evidence="1">The sequence shown here is derived from an EMBL/GenBank/DDBJ whole genome shotgun (WGS) entry which is preliminary data.</text>
</comment>
<dbReference type="Proteomes" id="UP000245609">
    <property type="component" value="Unassembled WGS sequence"/>
</dbReference>
<organism evidence="1 2">
    <name type="scientific">Smittium megazygosporum</name>
    <dbReference type="NCBI Taxonomy" id="133381"/>
    <lineage>
        <taxon>Eukaryota</taxon>
        <taxon>Fungi</taxon>
        <taxon>Fungi incertae sedis</taxon>
        <taxon>Zoopagomycota</taxon>
        <taxon>Kickxellomycotina</taxon>
        <taxon>Harpellomycetes</taxon>
        <taxon>Harpellales</taxon>
        <taxon>Legeriomycetaceae</taxon>
        <taxon>Smittium</taxon>
    </lineage>
</organism>
<evidence type="ECO:0000313" key="2">
    <source>
        <dbReference type="Proteomes" id="UP000245609"/>
    </source>
</evidence>
<dbReference type="AlphaFoldDB" id="A0A2T9ZDC4"/>
<evidence type="ECO:0000313" key="1">
    <source>
        <dbReference type="EMBL" id="PVV02589.1"/>
    </source>
</evidence>
<protein>
    <submittedName>
        <fullName evidence="1">Uncharacterized protein</fullName>
    </submittedName>
</protein>
<name>A0A2T9ZDC4_9FUNG</name>
<gene>
    <name evidence="1" type="ORF">BB560_002955</name>
</gene>
<reference evidence="1 2" key="1">
    <citation type="journal article" date="2018" name="MBio">
        <title>Comparative Genomics Reveals the Core Gene Toolbox for the Fungus-Insect Symbiosis.</title>
        <authorList>
            <person name="Wang Y."/>
            <person name="Stata M."/>
            <person name="Wang W."/>
            <person name="Stajich J.E."/>
            <person name="White M.M."/>
            <person name="Moncalvo J.M."/>
        </authorList>
    </citation>
    <scope>NUCLEOTIDE SEQUENCE [LARGE SCALE GENOMIC DNA]</scope>
    <source>
        <strain evidence="1 2">SC-DP-2</strain>
    </source>
</reference>
<proteinExistence type="predicted"/>